<keyword evidence="11" id="KW-0732">Signal</keyword>
<dbReference type="EMBL" id="KE343405">
    <property type="protein sequence ID" value="EXB28724.1"/>
    <property type="molecule type" value="Genomic_DNA"/>
</dbReference>
<dbReference type="Gene3D" id="3.60.20.30">
    <property type="entry name" value="(Glycosyl)asparaginase"/>
    <property type="match status" value="1"/>
</dbReference>
<comment type="subunit">
    <text evidence="3">Heterotetramer of two alpha and two beta chains arranged as a dimer of alpha/beta heterodimers.</text>
</comment>
<keyword evidence="6" id="KW-0378">Hydrolase</keyword>
<comment type="catalytic activity">
    <reaction evidence="1">
        <text>Cleavage of a beta-linked Asp residue from the N-terminus of a polypeptide.</text>
        <dbReference type="EC" id="3.4.19.5"/>
    </reaction>
</comment>
<feature type="binding site" evidence="9">
    <location>
        <begin position="250"/>
        <end position="253"/>
    </location>
    <ligand>
        <name>substrate</name>
    </ligand>
</feature>
<dbReference type="GO" id="GO:0008798">
    <property type="term" value="F:beta-aspartyl-peptidase activity"/>
    <property type="evidence" value="ECO:0007669"/>
    <property type="project" value="UniProtKB-EC"/>
</dbReference>
<feature type="signal peptide" evidence="11">
    <location>
        <begin position="1"/>
        <end position="23"/>
    </location>
</feature>
<dbReference type="GO" id="GO:0006508">
    <property type="term" value="P:proteolysis"/>
    <property type="evidence" value="ECO:0007669"/>
    <property type="project" value="UniProtKB-KW"/>
</dbReference>
<evidence type="ECO:0000256" key="6">
    <source>
        <dbReference type="ARBA" id="ARBA00022801"/>
    </source>
</evidence>
<dbReference type="KEGG" id="mnt:21392743"/>
<comment type="similarity">
    <text evidence="2">Belongs to the Ntn-hydrolase family.</text>
</comment>
<evidence type="ECO:0000256" key="5">
    <source>
        <dbReference type="ARBA" id="ARBA00022670"/>
    </source>
</evidence>
<evidence type="ECO:0000256" key="3">
    <source>
        <dbReference type="ARBA" id="ARBA00011601"/>
    </source>
</evidence>
<dbReference type="InterPro" id="IPR029055">
    <property type="entry name" value="Ntn_hydrolases_N"/>
</dbReference>
<feature type="binding site" evidence="9">
    <location>
        <begin position="273"/>
        <end position="276"/>
    </location>
    <ligand>
        <name>substrate</name>
    </ligand>
</feature>
<evidence type="ECO:0000256" key="1">
    <source>
        <dbReference type="ARBA" id="ARBA00000306"/>
    </source>
</evidence>
<organism evidence="12 13">
    <name type="scientific">Morus notabilis</name>
    <dbReference type="NCBI Taxonomy" id="981085"/>
    <lineage>
        <taxon>Eukaryota</taxon>
        <taxon>Viridiplantae</taxon>
        <taxon>Streptophyta</taxon>
        <taxon>Embryophyta</taxon>
        <taxon>Tracheophyta</taxon>
        <taxon>Spermatophyta</taxon>
        <taxon>Magnoliopsida</taxon>
        <taxon>eudicotyledons</taxon>
        <taxon>Gunneridae</taxon>
        <taxon>Pentapetalae</taxon>
        <taxon>rosids</taxon>
        <taxon>fabids</taxon>
        <taxon>Rosales</taxon>
        <taxon>Moraceae</taxon>
        <taxon>Moreae</taxon>
        <taxon>Morus</taxon>
    </lineage>
</organism>
<dbReference type="GO" id="GO:0003948">
    <property type="term" value="F:N4-(beta-N-acetylglucosaminyl)-L-asparaginase activity"/>
    <property type="evidence" value="ECO:0007669"/>
    <property type="project" value="UniProtKB-ARBA"/>
</dbReference>
<dbReference type="InterPro" id="IPR000246">
    <property type="entry name" value="Peptidase_T2"/>
</dbReference>
<dbReference type="CDD" id="cd04513">
    <property type="entry name" value="Glycosylasparaginase"/>
    <property type="match status" value="1"/>
</dbReference>
<feature type="chain" id="PRO_5004930561" description="beta-aspartyl-peptidase" evidence="11">
    <location>
        <begin position="24"/>
        <end position="361"/>
    </location>
</feature>
<dbReference type="SUPFAM" id="SSF56235">
    <property type="entry name" value="N-terminal nucleophile aminohydrolases (Ntn hydrolases)"/>
    <property type="match status" value="1"/>
</dbReference>
<evidence type="ECO:0000256" key="2">
    <source>
        <dbReference type="ARBA" id="ARBA00010872"/>
    </source>
</evidence>
<evidence type="ECO:0000256" key="4">
    <source>
        <dbReference type="ARBA" id="ARBA00012879"/>
    </source>
</evidence>
<evidence type="ECO:0000256" key="11">
    <source>
        <dbReference type="SAM" id="SignalP"/>
    </source>
</evidence>
<feature type="active site" description="Nucleophile" evidence="8">
    <location>
        <position position="222"/>
    </location>
</feature>
<dbReference type="EC" id="3.4.19.5" evidence="4"/>
<accession>W9QD06</accession>
<dbReference type="PANTHER" id="PTHR10188">
    <property type="entry name" value="L-ASPARAGINASE"/>
    <property type="match status" value="1"/>
</dbReference>
<dbReference type="PANTHER" id="PTHR10188:SF6">
    <property type="entry name" value="N(4)-(BETA-N-ACETYLGLUCOSAMINYL)-L-ASPARAGINASE"/>
    <property type="match status" value="1"/>
</dbReference>
<reference evidence="13" key="1">
    <citation type="submission" date="2013-01" db="EMBL/GenBank/DDBJ databases">
        <title>Draft Genome Sequence of a Mulberry Tree, Morus notabilis C.K. Schneid.</title>
        <authorList>
            <person name="He N."/>
            <person name="Zhao S."/>
        </authorList>
    </citation>
    <scope>NUCLEOTIDE SEQUENCE</scope>
</reference>
<evidence type="ECO:0000256" key="7">
    <source>
        <dbReference type="ARBA" id="ARBA00022813"/>
    </source>
</evidence>
<dbReference type="AlphaFoldDB" id="W9QD06"/>
<evidence type="ECO:0000313" key="13">
    <source>
        <dbReference type="Proteomes" id="UP000030645"/>
    </source>
</evidence>
<protein>
    <recommendedName>
        <fullName evidence="4">beta-aspartyl-peptidase</fullName>
        <ecNumber evidence="4">3.4.19.5</ecNumber>
    </recommendedName>
</protein>
<keyword evidence="13" id="KW-1185">Reference proteome</keyword>
<dbReference type="GO" id="GO:0005737">
    <property type="term" value="C:cytoplasm"/>
    <property type="evidence" value="ECO:0007669"/>
    <property type="project" value="TreeGrafter"/>
</dbReference>
<gene>
    <name evidence="12" type="ORF">L484_009410</name>
</gene>
<keyword evidence="7" id="KW-0068">Autocatalytic cleavage</keyword>
<evidence type="ECO:0000256" key="9">
    <source>
        <dbReference type="PIRSR" id="PIRSR600246-2"/>
    </source>
</evidence>
<evidence type="ECO:0000313" key="12">
    <source>
        <dbReference type="EMBL" id="EXB28724.1"/>
    </source>
</evidence>
<dbReference type="eggNOG" id="KOG1593">
    <property type="taxonomic scope" value="Eukaryota"/>
</dbReference>
<dbReference type="Pfam" id="PF01112">
    <property type="entry name" value="Asparaginase_2"/>
    <property type="match status" value="1"/>
</dbReference>
<dbReference type="FunFam" id="3.60.20.30:FF:000003">
    <property type="entry name" value="N(4)-(Beta-N-acetylglucosaminyl)-L-asparaginase isoform X1"/>
    <property type="match status" value="1"/>
</dbReference>
<keyword evidence="5" id="KW-0645">Protease</keyword>
<proteinExistence type="inferred from homology"/>
<sequence>MATKSLLCVQMLLLTSIVFVVLGHEAVKSEQYPLVVSTWPFVEAVRAAWRAVDAGFSSVDAVIEGCSACEELRCDGTVGPGGSPDENGETTIDALVMDGATMEVGAVAAMRYVKDGIRAARLVMQHTKHTLLVGEKASAFAISMGLPGPTNLSSTESMEKWTKWKQNHCQPNFWKNVIPVNSCGPYHGKDSLKLSDRTCSEDSLLGNIESSSSHFSVNNHDTISMAVIDKGGHIAVGTSTNGATFKIPGRVGDGPIVGSSAYADDEVGACGATGDGDIMMRFLPCYQVVESMRLGMEPKLAAKDAISRIARKFPDFVGAVFAVNKNGEHAGACYGWTFQYSVRRPLMDDVKVVTVHPHSLP</sequence>
<feature type="site" description="Cleavage; by autolysis" evidence="10">
    <location>
        <begin position="221"/>
        <end position="222"/>
    </location>
</feature>
<name>W9QD06_9ROSA</name>
<evidence type="ECO:0000256" key="8">
    <source>
        <dbReference type="PIRSR" id="PIRSR600246-1"/>
    </source>
</evidence>
<dbReference type="OrthoDB" id="2262349at2759"/>
<evidence type="ECO:0000256" key="10">
    <source>
        <dbReference type="PIRSR" id="PIRSR600246-3"/>
    </source>
</evidence>
<dbReference type="Proteomes" id="UP000030645">
    <property type="component" value="Unassembled WGS sequence"/>
</dbReference>
<dbReference type="STRING" id="981085.W9QD06"/>